<evidence type="ECO:0000313" key="2">
    <source>
        <dbReference type="EMBL" id="NUB91112.1"/>
    </source>
</evidence>
<sequence length="267" mass="28600">MVTILLVAAFATGALAIFGIQEQNMNFIAIGLGFGFFLLLGLALNRGESLTGPGTFSQAAFGYWVAHLPFLVSVPIGGGLSLFSAPTNSHLSIVQQAAEYIQIKVNLWMATIIETVTFLGVIAVLFIAIKRGTRLGVYGSLSIALSLGGTAFALLHGARTLLFFAFAFLSVTVWAVLVFGHDLGWWETSKMVIGLSVAIGLHKGNNHADLQIGVVESWQRILAAPEPIVYISWAIVLFEVVTLAAAAWFVVSWAVPWIKPAVEKARG</sequence>
<keyword evidence="1" id="KW-1133">Transmembrane helix</keyword>
<feature type="transmembrane region" description="Helical" evidence="1">
    <location>
        <begin position="105"/>
        <end position="128"/>
    </location>
</feature>
<proteinExistence type="predicted"/>
<gene>
    <name evidence="2" type="ORF">HT576_08770</name>
</gene>
<keyword evidence="1" id="KW-0472">Membrane</keyword>
<accession>A0A8J8GNL0</accession>
<dbReference type="RefSeq" id="WP_174701780.1">
    <property type="nucleotide sequence ID" value="NZ_JABURA010000001.1"/>
</dbReference>
<name>A0A8J8GNL0_9EURY</name>
<feature type="transmembrane region" description="Helical" evidence="1">
    <location>
        <begin position="135"/>
        <end position="155"/>
    </location>
</feature>
<keyword evidence="1" id="KW-0812">Transmembrane</keyword>
<protein>
    <submittedName>
        <fullName evidence="2">Uncharacterized protein</fullName>
    </submittedName>
</protein>
<reference evidence="2" key="1">
    <citation type="submission" date="2020-06" db="EMBL/GenBank/DDBJ databases">
        <title>Haloterrigena sp. nov., an extremely halophilic archaeon isolated from a saline sediment.</title>
        <authorList>
            <person name="Liu B.-B."/>
        </authorList>
    </citation>
    <scope>NUCLEOTIDE SEQUENCE</scope>
    <source>
        <strain evidence="2">SYSU A121-1</strain>
    </source>
</reference>
<comment type="caution">
    <text evidence="2">The sequence shown here is derived from an EMBL/GenBank/DDBJ whole genome shotgun (WGS) entry which is preliminary data.</text>
</comment>
<dbReference type="AlphaFoldDB" id="A0A8J8GNL0"/>
<dbReference type="EMBL" id="JABURA010000001">
    <property type="protein sequence ID" value="NUB91112.1"/>
    <property type="molecule type" value="Genomic_DNA"/>
</dbReference>
<feature type="transmembrane region" description="Helical" evidence="1">
    <location>
        <begin position="161"/>
        <end position="180"/>
    </location>
</feature>
<evidence type="ECO:0000256" key="1">
    <source>
        <dbReference type="SAM" id="Phobius"/>
    </source>
</evidence>
<feature type="transmembrane region" description="Helical" evidence="1">
    <location>
        <begin position="228"/>
        <end position="251"/>
    </location>
</feature>
<evidence type="ECO:0000313" key="3">
    <source>
        <dbReference type="Proteomes" id="UP000728647"/>
    </source>
</evidence>
<dbReference type="Proteomes" id="UP000728647">
    <property type="component" value="Unassembled WGS sequence"/>
</dbReference>
<organism evidence="2 3">
    <name type="scientific">Haloterrigena gelatinilytica</name>
    <dbReference type="NCBI Taxonomy" id="2741724"/>
    <lineage>
        <taxon>Archaea</taxon>
        <taxon>Methanobacteriati</taxon>
        <taxon>Methanobacteriota</taxon>
        <taxon>Stenosarchaea group</taxon>
        <taxon>Halobacteria</taxon>
        <taxon>Halobacteriales</taxon>
        <taxon>Natrialbaceae</taxon>
        <taxon>Haloterrigena</taxon>
    </lineage>
</organism>
<feature type="transmembrane region" description="Helical" evidence="1">
    <location>
        <begin position="64"/>
        <end position="85"/>
    </location>
</feature>
<feature type="transmembrane region" description="Helical" evidence="1">
    <location>
        <begin position="26"/>
        <end position="44"/>
    </location>
</feature>